<dbReference type="AlphaFoldDB" id="A0A3Q7GX61"/>
<reference evidence="2" key="2">
    <citation type="submission" date="2019-01" db="UniProtKB">
        <authorList>
            <consortium name="EnsemblPlants"/>
        </authorList>
    </citation>
    <scope>IDENTIFICATION</scope>
    <source>
        <strain evidence="2">cv. Heinz 1706</strain>
    </source>
</reference>
<dbReference type="PROSITE" id="PS51222">
    <property type="entry name" value="DCD"/>
    <property type="match status" value="2"/>
</dbReference>
<evidence type="ECO:0000313" key="2">
    <source>
        <dbReference type="EnsemblPlants" id="Solyc06g068850.3.1"/>
    </source>
</evidence>
<sequence>MKKMEDAEVKPSGMIDQAFLPIIDSAGVSASVASTDPSSTVCRAASQDKEKDEEAFMDLSGYIFLCNRETKLDCFRFRVLGVGSNKKKMVEKIKPGTKLFLFDIELRLLYGVYEATSSGGINLEAHAFGGKFPAQVKFQIFKECFPLQESSFSHAIKYNYRRKFEPELNDYQVRSLLSLFCPLTASATAAVVSHPLAPCLANVGLPKIMPALAVKDQVKSLSYPQEVGSSMANVCPLNTNPAFAKEHQVKYMSLPIYFQDPYITRMPHFHAPPIMEPHILVSQVQDEPKHQPRLSTAFVNEQNTGEAVDIDPSEDTQDESDRQDDISGFIFMCGRNTKHDCYRFRVFGLPLNKQEIIKNIKPGAKLFLFDFEAKLLYGVYEATSTGIMNLEPLAFGGKFPAQVKFRIFKECLPLPEPSFRHAIKDNYRDRKFEPELNDHQVRSLLSIFRPLPASVTATVVAHPLEKVGQSFANVDMPKITPAWAMEDRVKLLSCPQAKVGSSLANLPPPNTIPALYMEHHSKYSSMPTSVENPYMTRMQHVHPPPIVESQRVYELQSAQRGWPRTTSFMESALTVGEPKQLTAPSNAYSHQSYVTQGISTDIWNPYHRYESMRSGVVSQPHLMELNDRNYQLYSGVERGMLPPHESSATHNYFSGPSAPYGPPVLQQYASSEAAILEGTSSMSYQRSLIRRYG</sequence>
<dbReference type="Pfam" id="PF10539">
    <property type="entry name" value="Dev_Cell_Death"/>
    <property type="match status" value="2"/>
</dbReference>
<dbReference type="Gramene" id="Solyc06g068850.3.1">
    <property type="protein sequence ID" value="Solyc06g068850.3.1"/>
    <property type="gene ID" value="Solyc06g068850.3"/>
</dbReference>
<keyword evidence="3" id="KW-1185">Reference proteome</keyword>
<dbReference type="OMA" id="ANTKPDC"/>
<feature type="domain" description="DCD" evidence="1">
    <location>
        <begin position="324"/>
        <end position="450"/>
    </location>
</feature>
<dbReference type="EnsemblPlants" id="Solyc06g068850.3.1">
    <property type="protein sequence ID" value="Solyc06g068850.3.1"/>
    <property type="gene ID" value="Solyc06g068850.3"/>
</dbReference>
<feature type="domain" description="DCD" evidence="1">
    <location>
        <begin position="57"/>
        <end position="182"/>
    </location>
</feature>
<evidence type="ECO:0000259" key="1">
    <source>
        <dbReference type="PROSITE" id="PS51222"/>
    </source>
</evidence>
<dbReference type="InParanoid" id="A0A3Q7GX61"/>
<protein>
    <recommendedName>
        <fullName evidence="1">DCD domain-containing protein</fullName>
    </recommendedName>
</protein>
<organism evidence="2">
    <name type="scientific">Solanum lycopersicum</name>
    <name type="common">Tomato</name>
    <name type="synonym">Lycopersicon esculentum</name>
    <dbReference type="NCBI Taxonomy" id="4081"/>
    <lineage>
        <taxon>Eukaryota</taxon>
        <taxon>Viridiplantae</taxon>
        <taxon>Streptophyta</taxon>
        <taxon>Embryophyta</taxon>
        <taxon>Tracheophyta</taxon>
        <taxon>Spermatophyta</taxon>
        <taxon>Magnoliopsida</taxon>
        <taxon>eudicotyledons</taxon>
        <taxon>Gunneridae</taxon>
        <taxon>Pentapetalae</taxon>
        <taxon>asterids</taxon>
        <taxon>lamiids</taxon>
        <taxon>Solanales</taxon>
        <taxon>Solanaceae</taxon>
        <taxon>Solanoideae</taxon>
        <taxon>Solaneae</taxon>
        <taxon>Solanum</taxon>
        <taxon>Solanum subgen. Lycopersicon</taxon>
    </lineage>
</organism>
<dbReference type="PANTHER" id="PTHR46444:SF19">
    <property type="entry name" value="OS02G0745600 PROTEIN"/>
    <property type="match status" value="1"/>
</dbReference>
<dbReference type="SMART" id="SM00767">
    <property type="entry name" value="DCD"/>
    <property type="match status" value="2"/>
</dbReference>
<dbReference type="PaxDb" id="4081-Solyc06g068850.2.1"/>
<name>A0A3Q7GX61_SOLLC</name>
<proteinExistence type="predicted"/>
<dbReference type="PANTHER" id="PTHR46444">
    <property type="entry name" value="DCD (DEVELOPMENT AND CELL DEATH) DOMAIN PROTEIN-RELATED"/>
    <property type="match status" value="1"/>
</dbReference>
<accession>A0A3Q7GX61</accession>
<dbReference type="InterPro" id="IPR013989">
    <property type="entry name" value="Dev_and_cell_death_domain"/>
</dbReference>
<reference evidence="2" key="1">
    <citation type="journal article" date="2012" name="Nature">
        <title>The tomato genome sequence provides insights into fleshy fruit evolution.</title>
        <authorList>
            <consortium name="Tomato Genome Consortium"/>
        </authorList>
    </citation>
    <scope>NUCLEOTIDE SEQUENCE [LARGE SCALE GENOMIC DNA]</scope>
    <source>
        <strain evidence="2">cv. Heinz 1706</strain>
    </source>
</reference>
<evidence type="ECO:0000313" key="3">
    <source>
        <dbReference type="Proteomes" id="UP000004994"/>
    </source>
</evidence>
<dbReference type="Proteomes" id="UP000004994">
    <property type="component" value="Chromosome 6"/>
</dbReference>